<evidence type="ECO:0000256" key="2">
    <source>
        <dbReference type="ARBA" id="ARBA00022448"/>
    </source>
</evidence>
<evidence type="ECO:0000256" key="9">
    <source>
        <dbReference type="SAM" id="Phobius"/>
    </source>
</evidence>
<dbReference type="Gene3D" id="1.20.1250.20">
    <property type="entry name" value="MFS general substrate transporter like domains"/>
    <property type="match status" value="1"/>
</dbReference>
<sequence length="543" mass="59460">MSSSSPTLNVPNATPIASSQNSLFSNDTTLNEGPQLMLPALQEENAVDPVLSPRNWPNGKKTKISAIMSVMTFIVTMSASVVSPAIPNMEVYFKTTRIVAILSLSLYLLGIACGTIVFAPLSEVYGRNRIYRPTWFLFFILHIPIALTDSFTAHVIVRFICGFLASPALTVAAGSFTDIYTTEEVGIPLGFFILSAFLGPVAGPITGGYLAQYAPGGVLESWRWIIWFMMILAGTLGLTLFWLPETFYPVILERESRKVNFKDISMEPGMDAGIEKKHAVKAVAGWKEVCGSMGRPIMLLIKDPIVLLMSMYLSLIYGILFLYFGAYPYVFTGRYGWKQGPSGLTFLGIGLGVLLSLPTAALGNKHFYLKKRHAREAMGIMGAYPEGRLPLAIVASVVAPISAFWFAWTGFKDVHWMWPVASGVPFGWSMVTMFVCVLGYLGEAYFDMSASCMASATLLRCLFAFGFPLFMPKMYGNLGAEWAGTILACLLVAFAPIPLLFYKFGPRIRARSRYATSSGTVTQPKSSAFNSETYIQSAEVSPA</sequence>
<comment type="similarity">
    <text evidence="7">Belongs to the major facilitator superfamily. DHA1 family. Polyamines/proton antiporter (TC 2.A.1.2.16) subfamily.</text>
</comment>
<name>A0A3N4KYV7_9PEZI</name>
<evidence type="ECO:0000256" key="7">
    <source>
        <dbReference type="ARBA" id="ARBA00038459"/>
    </source>
</evidence>
<feature type="region of interest" description="Disordered" evidence="8">
    <location>
        <begin position="1"/>
        <end position="24"/>
    </location>
</feature>
<evidence type="ECO:0000313" key="11">
    <source>
        <dbReference type="EMBL" id="RPB15754.1"/>
    </source>
</evidence>
<evidence type="ECO:0000313" key="12">
    <source>
        <dbReference type="Proteomes" id="UP000277580"/>
    </source>
</evidence>
<feature type="transmembrane region" description="Helical" evidence="9">
    <location>
        <begin position="305"/>
        <end position="326"/>
    </location>
</feature>
<feature type="transmembrane region" description="Helical" evidence="9">
    <location>
        <begin position="346"/>
        <end position="368"/>
    </location>
</feature>
<dbReference type="OrthoDB" id="3365399at2759"/>
<evidence type="ECO:0000256" key="4">
    <source>
        <dbReference type="ARBA" id="ARBA00022692"/>
    </source>
</evidence>
<accession>A0A3N4KYV7</accession>
<dbReference type="InParanoid" id="A0A3N4KYV7"/>
<dbReference type="PROSITE" id="PS50850">
    <property type="entry name" value="MFS"/>
    <property type="match status" value="1"/>
</dbReference>
<dbReference type="InterPro" id="IPR036259">
    <property type="entry name" value="MFS_trans_sf"/>
</dbReference>
<feature type="transmembrane region" description="Helical" evidence="9">
    <location>
        <begin position="448"/>
        <end position="470"/>
    </location>
</feature>
<dbReference type="PANTHER" id="PTHR23502">
    <property type="entry name" value="MAJOR FACILITATOR SUPERFAMILY"/>
    <property type="match status" value="1"/>
</dbReference>
<dbReference type="Proteomes" id="UP000277580">
    <property type="component" value="Unassembled WGS sequence"/>
</dbReference>
<organism evidence="11 12">
    <name type="scientific">Morchella conica CCBAS932</name>
    <dbReference type="NCBI Taxonomy" id="1392247"/>
    <lineage>
        <taxon>Eukaryota</taxon>
        <taxon>Fungi</taxon>
        <taxon>Dikarya</taxon>
        <taxon>Ascomycota</taxon>
        <taxon>Pezizomycotina</taxon>
        <taxon>Pezizomycetes</taxon>
        <taxon>Pezizales</taxon>
        <taxon>Morchellaceae</taxon>
        <taxon>Morchella</taxon>
    </lineage>
</organism>
<feature type="transmembrane region" description="Helical" evidence="9">
    <location>
        <begin position="420"/>
        <end position="441"/>
    </location>
</feature>
<dbReference type="InterPro" id="IPR020846">
    <property type="entry name" value="MFS_dom"/>
</dbReference>
<protein>
    <submittedName>
        <fullName evidence="11">MFS general substrate transporter</fullName>
    </submittedName>
</protein>
<gene>
    <name evidence="11" type="ORF">P167DRAFT_532692</name>
</gene>
<dbReference type="PANTHER" id="PTHR23502:SF186">
    <property type="entry name" value="MAJOR FACILITATOR SUPERFAMILY (MFS) PROFILE DOMAIN-CONTAINING PROTEIN"/>
    <property type="match status" value="1"/>
</dbReference>
<keyword evidence="5 9" id="KW-1133">Transmembrane helix</keyword>
<dbReference type="InterPro" id="IPR011701">
    <property type="entry name" value="MFS"/>
</dbReference>
<keyword evidence="6 9" id="KW-0472">Membrane</keyword>
<evidence type="ECO:0000256" key="3">
    <source>
        <dbReference type="ARBA" id="ARBA00022475"/>
    </source>
</evidence>
<feature type="transmembrane region" description="Helical" evidence="9">
    <location>
        <begin position="98"/>
        <end position="118"/>
    </location>
</feature>
<keyword evidence="12" id="KW-1185">Reference proteome</keyword>
<evidence type="ECO:0000259" key="10">
    <source>
        <dbReference type="PROSITE" id="PS50850"/>
    </source>
</evidence>
<comment type="subcellular location">
    <subcellularLocation>
        <location evidence="1">Cell membrane</location>
        <topology evidence="1">Multi-pass membrane protein</topology>
    </subcellularLocation>
</comment>
<dbReference type="SUPFAM" id="SSF103473">
    <property type="entry name" value="MFS general substrate transporter"/>
    <property type="match status" value="1"/>
</dbReference>
<feature type="transmembrane region" description="Helical" evidence="9">
    <location>
        <begin position="130"/>
        <end position="147"/>
    </location>
</feature>
<feature type="transmembrane region" description="Helical" evidence="9">
    <location>
        <begin position="189"/>
        <end position="212"/>
    </location>
</feature>
<dbReference type="AlphaFoldDB" id="A0A3N4KYV7"/>
<keyword evidence="4 9" id="KW-0812">Transmembrane</keyword>
<keyword evidence="3" id="KW-1003">Cell membrane</keyword>
<evidence type="ECO:0000256" key="6">
    <source>
        <dbReference type="ARBA" id="ARBA00023136"/>
    </source>
</evidence>
<feature type="domain" description="Major facilitator superfamily (MFS) profile" evidence="10">
    <location>
        <begin position="64"/>
        <end position="543"/>
    </location>
</feature>
<dbReference type="EMBL" id="ML119111">
    <property type="protein sequence ID" value="RPB15754.1"/>
    <property type="molecule type" value="Genomic_DNA"/>
</dbReference>
<feature type="transmembrane region" description="Helical" evidence="9">
    <location>
        <begin position="482"/>
        <end position="502"/>
    </location>
</feature>
<evidence type="ECO:0000256" key="5">
    <source>
        <dbReference type="ARBA" id="ARBA00022989"/>
    </source>
</evidence>
<dbReference type="GO" id="GO:0005886">
    <property type="term" value="C:plasma membrane"/>
    <property type="evidence" value="ECO:0007669"/>
    <property type="project" value="UniProtKB-SubCell"/>
</dbReference>
<evidence type="ECO:0000256" key="8">
    <source>
        <dbReference type="SAM" id="MobiDB-lite"/>
    </source>
</evidence>
<evidence type="ECO:0000256" key="1">
    <source>
        <dbReference type="ARBA" id="ARBA00004651"/>
    </source>
</evidence>
<proteinExistence type="inferred from homology"/>
<feature type="transmembrane region" description="Helical" evidence="9">
    <location>
        <begin position="64"/>
        <end position="86"/>
    </location>
</feature>
<dbReference type="GO" id="GO:0022857">
    <property type="term" value="F:transmembrane transporter activity"/>
    <property type="evidence" value="ECO:0007669"/>
    <property type="project" value="InterPro"/>
</dbReference>
<dbReference type="CDD" id="cd17323">
    <property type="entry name" value="MFS_Tpo1_MDR_like"/>
    <property type="match status" value="1"/>
</dbReference>
<reference evidence="11 12" key="1">
    <citation type="journal article" date="2018" name="Nat. Ecol. Evol.">
        <title>Pezizomycetes genomes reveal the molecular basis of ectomycorrhizal truffle lifestyle.</title>
        <authorList>
            <person name="Murat C."/>
            <person name="Payen T."/>
            <person name="Noel B."/>
            <person name="Kuo A."/>
            <person name="Morin E."/>
            <person name="Chen J."/>
            <person name="Kohler A."/>
            <person name="Krizsan K."/>
            <person name="Balestrini R."/>
            <person name="Da Silva C."/>
            <person name="Montanini B."/>
            <person name="Hainaut M."/>
            <person name="Levati E."/>
            <person name="Barry K.W."/>
            <person name="Belfiori B."/>
            <person name="Cichocki N."/>
            <person name="Clum A."/>
            <person name="Dockter R.B."/>
            <person name="Fauchery L."/>
            <person name="Guy J."/>
            <person name="Iotti M."/>
            <person name="Le Tacon F."/>
            <person name="Lindquist E.A."/>
            <person name="Lipzen A."/>
            <person name="Malagnac F."/>
            <person name="Mello A."/>
            <person name="Molinier V."/>
            <person name="Miyauchi S."/>
            <person name="Poulain J."/>
            <person name="Riccioni C."/>
            <person name="Rubini A."/>
            <person name="Sitrit Y."/>
            <person name="Splivallo R."/>
            <person name="Traeger S."/>
            <person name="Wang M."/>
            <person name="Zifcakova L."/>
            <person name="Wipf D."/>
            <person name="Zambonelli A."/>
            <person name="Paolocci F."/>
            <person name="Nowrousian M."/>
            <person name="Ottonello S."/>
            <person name="Baldrian P."/>
            <person name="Spatafora J.W."/>
            <person name="Henrissat B."/>
            <person name="Nagy L.G."/>
            <person name="Aury J.M."/>
            <person name="Wincker P."/>
            <person name="Grigoriev I.V."/>
            <person name="Bonfante P."/>
            <person name="Martin F.M."/>
        </authorList>
    </citation>
    <scope>NUCLEOTIDE SEQUENCE [LARGE SCALE GENOMIC DNA]</scope>
    <source>
        <strain evidence="11 12">CCBAS932</strain>
    </source>
</reference>
<keyword evidence="2" id="KW-0813">Transport</keyword>
<feature type="transmembrane region" description="Helical" evidence="9">
    <location>
        <begin position="224"/>
        <end position="243"/>
    </location>
</feature>
<dbReference type="Pfam" id="PF07690">
    <property type="entry name" value="MFS_1"/>
    <property type="match status" value="1"/>
</dbReference>
<feature type="transmembrane region" description="Helical" evidence="9">
    <location>
        <begin position="389"/>
        <end position="408"/>
    </location>
</feature>
<dbReference type="STRING" id="1392247.A0A3N4KYV7"/>